<sequence>MTIWDLINHCRFSKKQAETFKKLLDQVNCEKLLMEYDKRGIKFLTIFDNDYPPLLKAIFDPPYVLYFQGNKQLLNHPNYLSVVGTRHPSEYIKPELEQILLPIIKKNIVIVSGLALGIDKMAHELSIAHGGSTIAVLAYGLYSIYPKSNEELFHMIRQNHLLLTEYPPYIRPQKWQFPERNRLISGLSKATFVVEATEKSGSLITGDLALQQNREVFALPGRISNKESKGTNLLIQEGAKMILHPNDIMEEYFLS</sequence>
<dbReference type="InterPro" id="IPR057666">
    <property type="entry name" value="DrpA_SLOG"/>
</dbReference>
<dbReference type="PANTHER" id="PTHR43022">
    <property type="entry name" value="PROTEIN SMF"/>
    <property type="match status" value="1"/>
</dbReference>
<feature type="domain" description="Smf/DprA SLOG" evidence="2">
    <location>
        <begin position="42"/>
        <end position="252"/>
    </location>
</feature>
<keyword evidence="4" id="KW-1185">Reference proteome</keyword>
<dbReference type="PANTHER" id="PTHR43022:SF1">
    <property type="entry name" value="PROTEIN SMF"/>
    <property type="match status" value="1"/>
</dbReference>
<dbReference type="Pfam" id="PF02481">
    <property type="entry name" value="DNA_processg_A"/>
    <property type="match status" value="1"/>
</dbReference>
<organism evidence="3 4">
    <name type="scientific">Evansella tamaricis</name>
    <dbReference type="NCBI Taxonomy" id="2069301"/>
    <lineage>
        <taxon>Bacteria</taxon>
        <taxon>Bacillati</taxon>
        <taxon>Bacillota</taxon>
        <taxon>Bacilli</taxon>
        <taxon>Bacillales</taxon>
        <taxon>Bacillaceae</taxon>
        <taxon>Evansella</taxon>
    </lineage>
</organism>
<accession>A0ABS6JLM8</accession>
<dbReference type="InterPro" id="IPR003488">
    <property type="entry name" value="DprA"/>
</dbReference>
<proteinExistence type="inferred from homology"/>
<dbReference type="Proteomes" id="UP000784880">
    <property type="component" value="Unassembled WGS sequence"/>
</dbReference>
<evidence type="ECO:0000313" key="3">
    <source>
        <dbReference type="EMBL" id="MBU9714567.1"/>
    </source>
</evidence>
<reference evidence="3 4" key="1">
    <citation type="submission" date="2021-06" db="EMBL/GenBank/DDBJ databases">
        <title>Bacillus sp. RD4P76, an endophyte from a halophyte.</title>
        <authorList>
            <person name="Sun J.-Q."/>
        </authorList>
    </citation>
    <scope>NUCLEOTIDE SEQUENCE [LARGE SCALE GENOMIC DNA]</scope>
    <source>
        <strain evidence="3 4">CGMCC 1.15917</strain>
    </source>
</reference>
<protein>
    <submittedName>
        <fullName evidence="3">DNA-processing protein DprA</fullName>
    </submittedName>
</protein>
<gene>
    <name evidence="3" type="primary">dprA</name>
    <name evidence="3" type="ORF">KS419_22750</name>
</gene>
<comment type="caution">
    <text evidence="3">The sequence shown here is derived from an EMBL/GenBank/DDBJ whole genome shotgun (WGS) entry which is preliminary data.</text>
</comment>
<evidence type="ECO:0000256" key="1">
    <source>
        <dbReference type="ARBA" id="ARBA00006525"/>
    </source>
</evidence>
<evidence type="ECO:0000313" key="4">
    <source>
        <dbReference type="Proteomes" id="UP000784880"/>
    </source>
</evidence>
<dbReference type="NCBIfam" id="TIGR00732">
    <property type="entry name" value="dprA"/>
    <property type="match status" value="1"/>
</dbReference>
<comment type="similarity">
    <text evidence="1">Belongs to the DprA/Smf family.</text>
</comment>
<dbReference type="EMBL" id="JAHQCS010000178">
    <property type="protein sequence ID" value="MBU9714567.1"/>
    <property type="molecule type" value="Genomic_DNA"/>
</dbReference>
<name>A0ABS6JLM8_9BACI</name>
<evidence type="ECO:0000259" key="2">
    <source>
        <dbReference type="Pfam" id="PF02481"/>
    </source>
</evidence>